<organism evidence="2 3">
    <name type="scientific">Streptomyces qinglanensis</name>
    <dbReference type="NCBI Taxonomy" id="943816"/>
    <lineage>
        <taxon>Bacteria</taxon>
        <taxon>Bacillati</taxon>
        <taxon>Actinomycetota</taxon>
        <taxon>Actinomycetes</taxon>
        <taxon>Kitasatosporales</taxon>
        <taxon>Streptomycetaceae</taxon>
        <taxon>Streptomyces</taxon>
    </lineage>
</organism>
<name>A0A1H9R7R8_9ACTN</name>
<evidence type="ECO:0000313" key="3">
    <source>
        <dbReference type="Proteomes" id="UP000182841"/>
    </source>
</evidence>
<sequence length="101" mass="10628">MSDPKQSELDTLYADADAGVQEARQRVRDASVGKDSARLDTALDELEAALAHREAARLRTREDAWILTALGAANAIDPEFHGADAPQSSDADSGGEPPLAG</sequence>
<feature type="region of interest" description="Disordered" evidence="1">
    <location>
        <begin position="78"/>
        <end position="101"/>
    </location>
</feature>
<gene>
    <name evidence="2" type="ORF">SAMN05421870_103328</name>
</gene>
<dbReference type="Proteomes" id="UP000182841">
    <property type="component" value="Unassembled WGS sequence"/>
</dbReference>
<protein>
    <submittedName>
        <fullName evidence="2">Uncharacterized protein</fullName>
    </submittedName>
</protein>
<proteinExistence type="predicted"/>
<reference evidence="3" key="1">
    <citation type="submission" date="2016-10" db="EMBL/GenBank/DDBJ databases">
        <authorList>
            <person name="Varghese N."/>
            <person name="Submissions S."/>
        </authorList>
    </citation>
    <scope>NUCLEOTIDE SEQUENCE [LARGE SCALE GENOMIC DNA]</scope>
    <source>
        <strain evidence="3">CGMCC 4.6825</strain>
    </source>
</reference>
<keyword evidence="3" id="KW-1185">Reference proteome</keyword>
<evidence type="ECO:0000256" key="1">
    <source>
        <dbReference type="SAM" id="MobiDB-lite"/>
    </source>
</evidence>
<dbReference type="EMBL" id="FOGO01000003">
    <property type="protein sequence ID" value="SER68003.1"/>
    <property type="molecule type" value="Genomic_DNA"/>
</dbReference>
<evidence type="ECO:0000313" key="2">
    <source>
        <dbReference type="EMBL" id="SER68003.1"/>
    </source>
</evidence>
<dbReference type="RefSeq" id="WP_239501897.1">
    <property type="nucleotide sequence ID" value="NZ_FOGO01000003.1"/>
</dbReference>
<accession>A0A1H9R7R8</accession>
<dbReference type="AlphaFoldDB" id="A0A1H9R7R8"/>